<evidence type="ECO:0000313" key="10">
    <source>
        <dbReference type="EMBL" id="MCP2732000.1"/>
    </source>
</evidence>
<evidence type="ECO:0000256" key="3">
    <source>
        <dbReference type="ARBA" id="ARBA00022722"/>
    </source>
</evidence>
<comment type="cofactor">
    <cofactor evidence="1 8">
        <name>Mg(2+)</name>
        <dbReference type="ChEBI" id="CHEBI:18420"/>
    </cofactor>
</comment>
<keyword evidence="6 8" id="KW-0460">Magnesium</keyword>
<dbReference type="EC" id="3.1.-.-" evidence="8"/>
<evidence type="ECO:0000256" key="2">
    <source>
        <dbReference type="ARBA" id="ARBA00022649"/>
    </source>
</evidence>
<organism evidence="10 11">
    <name type="scientific">Limnofasciculus baicalensis BBK-W-15</name>
    <dbReference type="NCBI Taxonomy" id="2699891"/>
    <lineage>
        <taxon>Bacteria</taxon>
        <taxon>Bacillati</taxon>
        <taxon>Cyanobacteriota</taxon>
        <taxon>Cyanophyceae</taxon>
        <taxon>Coleofasciculales</taxon>
        <taxon>Coleofasciculaceae</taxon>
        <taxon>Limnofasciculus</taxon>
        <taxon>Limnofasciculus baicalensis</taxon>
    </lineage>
</organism>
<dbReference type="PANTHER" id="PTHR33653">
    <property type="entry name" value="RIBONUCLEASE VAPC2"/>
    <property type="match status" value="1"/>
</dbReference>
<keyword evidence="8" id="KW-0800">Toxin</keyword>
<dbReference type="EMBL" id="JAMZMM010000450">
    <property type="protein sequence ID" value="MCP2732000.1"/>
    <property type="molecule type" value="Genomic_DNA"/>
</dbReference>
<dbReference type="Proteomes" id="UP001204953">
    <property type="component" value="Unassembled WGS sequence"/>
</dbReference>
<dbReference type="SUPFAM" id="SSF88723">
    <property type="entry name" value="PIN domain-like"/>
    <property type="match status" value="1"/>
</dbReference>
<dbReference type="Gene3D" id="3.40.50.1010">
    <property type="entry name" value="5'-nuclease"/>
    <property type="match status" value="1"/>
</dbReference>
<dbReference type="GO" id="GO:0004540">
    <property type="term" value="F:RNA nuclease activity"/>
    <property type="evidence" value="ECO:0007669"/>
    <property type="project" value="InterPro"/>
</dbReference>
<dbReference type="HAMAP" id="MF_00265">
    <property type="entry name" value="VapC_Nob1"/>
    <property type="match status" value="1"/>
</dbReference>
<dbReference type="InterPro" id="IPR029060">
    <property type="entry name" value="PIN-like_dom_sf"/>
</dbReference>
<dbReference type="Pfam" id="PF01850">
    <property type="entry name" value="PIN"/>
    <property type="match status" value="1"/>
</dbReference>
<comment type="similarity">
    <text evidence="7 8">Belongs to the PINc/VapC protein family.</text>
</comment>
<evidence type="ECO:0000256" key="8">
    <source>
        <dbReference type="HAMAP-Rule" id="MF_00265"/>
    </source>
</evidence>
<evidence type="ECO:0000256" key="6">
    <source>
        <dbReference type="ARBA" id="ARBA00022842"/>
    </source>
</evidence>
<evidence type="ECO:0000256" key="1">
    <source>
        <dbReference type="ARBA" id="ARBA00001946"/>
    </source>
</evidence>
<keyword evidence="5 8" id="KW-0378">Hydrolase</keyword>
<dbReference type="RefSeq" id="WP_254014729.1">
    <property type="nucleotide sequence ID" value="NZ_JAMZMM010000450.1"/>
</dbReference>
<sequence length="135" mass="14980">MSYLLDTNVCIQLLNNTKPAVTSRLVAQQPENIYLCTVAQLELVYGAYRSARTQQNLALLSRFFSQFTMLPLDERAARIAGQIRAELAAIGTPIGPYDLQIASIALANNLILVTHNVAEFSRVNGLAIEDWEIEE</sequence>
<feature type="domain" description="PIN" evidence="9">
    <location>
        <begin position="3"/>
        <end position="124"/>
    </location>
</feature>
<keyword evidence="11" id="KW-1185">Reference proteome</keyword>
<evidence type="ECO:0000256" key="4">
    <source>
        <dbReference type="ARBA" id="ARBA00022723"/>
    </source>
</evidence>
<keyword evidence="4 8" id="KW-0479">Metal-binding</keyword>
<dbReference type="InterPro" id="IPR050556">
    <property type="entry name" value="Type_II_TA_system_RNase"/>
</dbReference>
<evidence type="ECO:0000313" key="11">
    <source>
        <dbReference type="Proteomes" id="UP001204953"/>
    </source>
</evidence>
<dbReference type="PANTHER" id="PTHR33653:SF1">
    <property type="entry name" value="RIBONUCLEASE VAPC2"/>
    <property type="match status" value="1"/>
</dbReference>
<name>A0AAE3KPY2_9CYAN</name>
<reference evidence="10" key="1">
    <citation type="submission" date="2022-06" db="EMBL/GenBank/DDBJ databases">
        <title>New cyanobacteria of genus Symplocastrum in benthos of Lake Baikal.</title>
        <authorList>
            <person name="Sorokovikova E."/>
            <person name="Tikhonova I."/>
            <person name="Krasnopeev A."/>
            <person name="Evseev P."/>
            <person name="Gladkikh A."/>
            <person name="Belykh O."/>
        </authorList>
    </citation>
    <scope>NUCLEOTIDE SEQUENCE</scope>
    <source>
        <strain evidence="10">BBK-W-15</strain>
    </source>
</reference>
<evidence type="ECO:0000256" key="5">
    <source>
        <dbReference type="ARBA" id="ARBA00022801"/>
    </source>
</evidence>
<comment type="caution">
    <text evidence="10">The sequence shown here is derived from an EMBL/GenBank/DDBJ whole genome shotgun (WGS) entry which is preliminary data.</text>
</comment>
<dbReference type="GO" id="GO:0000287">
    <property type="term" value="F:magnesium ion binding"/>
    <property type="evidence" value="ECO:0007669"/>
    <property type="project" value="UniProtKB-UniRule"/>
</dbReference>
<feature type="binding site" evidence="8">
    <location>
        <position position="6"/>
    </location>
    <ligand>
        <name>Mg(2+)</name>
        <dbReference type="ChEBI" id="CHEBI:18420"/>
    </ligand>
</feature>
<comment type="function">
    <text evidence="8">Toxic component of a toxin-antitoxin (TA) system. An RNase.</text>
</comment>
<proteinExistence type="inferred from homology"/>
<dbReference type="GO" id="GO:0016787">
    <property type="term" value="F:hydrolase activity"/>
    <property type="evidence" value="ECO:0007669"/>
    <property type="project" value="UniProtKB-KW"/>
</dbReference>
<feature type="binding site" evidence="8">
    <location>
        <position position="98"/>
    </location>
    <ligand>
        <name>Mg(2+)</name>
        <dbReference type="ChEBI" id="CHEBI:18420"/>
    </ligand>
</feature>
<dbReference type="CDD" id="cd18745">
    <property type="entry name" value="PIN_VapC4-5_FitB-like"/>
    <property type="match status" value="1"/>
</dbReference>
<keyword evidence="2 8" id="KW-1277">Toxin-antitoxin system</keyword>
<dbReference type="InterPro" id="IPR002716">
    <property type="entry name" value="PIN_dom"/>
</dbReference>
<dbReference type="AlphaFoldDB" id="A0AAE3KPY2"/>
<gene>
    <name evidence="8" type="primary">vapC</name>
    <name evidence="10" type="ORF">NJ959_26565</name>
</gene>
<accession>A0AAE3KPY2</accession>
<evidence type="ECO:0000256" key="7">
    <source>
        <dbReference type="ARBA" id="ARBA00038093"/>
    </source>
</evidence>
<dbReference type="InterPro" id="IPR022907">
    <property type="entry name" value="VapC_family"/>
</dbReference>
<dbReference type="GO" id="GO:0090729">
    <property type="term" value="F:toxin activity"/>
    <property type="evidence" value="ECO:0007669"/>
    <property type="project" value="UniProtKB-KW"/>
</dbReference>
<keyword evidence="3 8" id="KW-0540">Nuclease</keyword>
<protein>
    <recommendedName>
        <fullName evidence="8">Ribonuclease VapC</fullName>
        <shortName evidence="8">RNase VapC</shortName>
        <ecNumber evidence="8">3.1.-.-</ecNumber>
    </recommendedName>
    <alternativeName>
        <fullName evidence="8">Toxin VapC</fullName>
    </alternativeName>
</protein>
<evidence type="ECO:0000259" key="9">
    <source>
        <dbReference type="Pfam" id="PF01850"/>
    </source>
</evidence>